<dbReference type="InterPro" id="IPR010998">
    <property type="entry name" value="Integrase_recombinase_N"/>
</dbReference>
<dbReference type="Gene3D" id="1.10.150.130">
    <property type="match status" value="1"/>
</dbReference>
<organism evidence="5">
    <name type="scientific">marine metagenome</name>
    <dbReference type="NCBI Taxonomy" id="408172"/>
    <lineage>
        <taxon>unclassified sequences</taxon>
        <taxon>metagenomes</taxon>
        <taxon>ecological metagenomes</taxon>
    </lineage>
</organism>
<dbReference type="GO" id="GO:0015074">
    <property type="term" value="P:DNA integration"/>
    <property type="evidence" value="ECO:0007669"/>
    <property type="project" value="InterPro"/>
</dbReference>
<dbReference type="PROSITE" id="PS51898">
    <property type="entry name" value="TYR_RECOMBINASE"/>
    <property type="match status" value="1"/>
</dbReference>
<protein>
    <recommendedName>
        <fullName evidence="6">Tyr recombinase domain-containing protein</fullName>
    </recommendedName>
</protein>
<sequence length="374" mass="41114">MASVHKRPRSRYFHAAFRDHQGRLVMRSTKVTDRAKALTITLEWERLAKNADELVEAQALKVISGLMERVGSEAIRTPSTSDYLREWIRGKELHRSEGTATRYASVVGGFLKHLGRKATRPLTSVAPRDVQAFLELRLEAGCAPSTISVDGKVLRGAFNHAVKQGLLPSNPADAVELPTRNSIKRGVFTPTEVGILLTAAQGEWVSLILIAYYTGARLSDCTRMKWADVDLTAGTLTYAVKKKGGVEQQVPLHEHLEAHLVSLAGKDEPTEYIMPGMAPKGSGGRHGLSEGFKRIMRKAGLDLQVVQGGGRRKLARRTFHSLRHSFTSALANAGVPEEVRMKLTGHSSKDVHRGYTHHELETLRKAIGTIPSIS</sequence>
<evidence type="ECO:0008006" key="6">
    <source>
        <dbReference type="Google" id="ProtNLM"/>
    </source>
</evidence>
<feature type="domain" description="Core-binding (CB)" evidence="4">
    <location>
        <begin position="78"/>
        <end position="162"/>
    </location>
</feature>
<name>A0A381VTD0_9ZZZZ</name>
<dbReference type="InterPro" id="IPR050090">
    <property type="entry name" value="Tyrosine_recombinase_XerCD"/>
</dbReference>
<dbReference type="PANTHER" id="PTHR30349:SF41">
    <property type="entry name" value="INTEGRASE_RECOMBINASE PROTEIN MJ0367-RELATED"/>
    <property type="match status" value="1"/>
</dbReference>
<reference evidence="5" key="1">
    <citation type="submission" date="2018-05" db="EMBL/GenBank/DDBJ databases">
        <authorList>
            <person name="Lanie J.A."/>
            <person name="Ng W.-L."/>
            <person name="Kazmierczak K.M."/>
            <person name="Andrzejewski T.M."/>
            <person name="Davidsen T.M."/>
            <person name="Wayne K.J."/>
            <person name="Tettelin H."/>
            <person name="Glass J.I."/>
            <person name="Rusch D."/>
            <person name="Podicherti R."/>
            <person name="Tsui H.-C.T."/>
            <person name="Winkler M.E."/>
        </authorList>
    </citation>
    <scope>NUCLEOTIDE SEQUENCE</scope>
</reference>
<dbReference type="InterPro" id="IPR013762">
    <property type="entry name" value="Integrase-like_cat_sf"/>
</dbReference>
<accession>A0A381VTD0</accession>
<evidence type="ECO:0000313" key="5">
    <source>
        <dbReference type="EMBL" id="SVA43532.1"/>
    </source>
</evidence>
<dbReference type="AlphaFoldDB" id="A0A381VTD0"/>
<proteinExistence type="predicted"/>
<feature type="domain" description="Tyr recombinase" evidence="3">
    <location>
        <begin position="183"/>
        <end position="368"/>
    </location>
</feature>
<dbReference type="InterPro" id="IPR011010">
    <property type="entry name" value="DNA_brk_join_enz"/>
</dbReference>
<keyword evidence="2" id="KW-0233">DNA recombination</keyword>
<dbReference type="GO" id="GO:0006310">
    <property type="term" value="P:DNA recombination"/>
    <property type="evidence" value="ECO:0007669"/>
    <property type="project" value="UniProtKB-KW"/>
</dbReference>
<dbReference type="Gene3D" id="1.10.443.10">
    <property type="entry name" value="Intergrase catalytic core"/>
    <property type="match status" value="1"/>
</dbReference>
<evidence type="ECO:0000256" key="1">
    <source>
        <dbReference type="ARBA" id="ARBA00023125"/>
    </source>
</evidence>
<evidence type="ECO:0000259" key="3">
    <source>
        <dbReference type="PROSITE" id="PS51898"/>
    </source>
</evidence>
<dbReference type="InterPro" id="IPR002104">
    <property type="entry name" value="Integrase_catalytic"/>
</dbReference>
<gene>
    <name evidence="5" type="ORF">METZ01_LOCUS96386</name>
</gene>
<dbReference type="GO" id="GO:0003677">
    <property type="term" value="F:DNA binding"/>
    <property type="evidence" value="ECO:0007669"/>
    <property type="project" value="UniProtKB-KW"/>
</dbReference>
<keyword evidence="1" id="KW-0238">DNA-binding</keyword>
<dbReference type="PROSITE" id="PS51900">
    <property type="entry name" value="CB"/>
    <property type="match status" value="1"/>
</dbReference>
<dbReference type="InterPro" id="IPR044068">
    <property type="entry name" value="CB"/>
</dbReference>
<dbReference type="Pfam" id="PF13102">
    <property type="entry name" value="Phage_int_SAM_5"/>
    <property type="match status" value="1"/>
</dbReference>
<dbReference type="InterPro" id="IPR025269">
    <property type="entry name" value="SAM-like_dom"/>
</dbReference>
<evidence type="ECO:0000259" key="4">
    <source>
        <dbReference type="PROSITE" id="PS51900"/>
    </source>
</evidence>
<dbReference type="CDD" id="cd00796">
    <property type="entry name" value="INT_Rci_Hp1_C"/>
    <property type="match status" value="1"/>
</dbReference>
<dbReference type="EMBL" id="UINC01009721">
    <property type="protein sequence ID" value="SVA43532.1"/>
    <property type="molecule type" value="Genomic_DNA"/>
</dbReference>
<evidence type="ECO:0000256" key="2">
    <source>
        <dbReference type="ARBA" id="ARBA00023172"/>
    </source>
</evidence>
<dbReference type="PANTHER" id="PTHR30349">
    <property type="entry name" value="PHAGE INTEGRASE-RELATED"/>
    <property type="match status" value="1"/>
</dbReference>
<dbReference type="Pfam" id="PF00589">
    <property type="entry name" value="Phage_integrase"/>
    <property type="match status" value="1"/>
</dbReference>
<dbReference type="SUPFAM" id="SSF56349">
    <property type="entry name" value="DNA breaking-rejoining enzymes"/>
    <property type="match status" value="1"/>
</dbReference>